<sequence>MQDMRQNGISHVLCVSGFASIFSCDDYFPYYKVFIKSFIIIWHIISI</sequence>
<organism evidence="1 2">
    <name type="scientific">Rickettsia parkeri str. Tate's Hell</name>
    <dbReference type="NCBI Taxonomy" id="1359189"/>
    <lineage>
        <taxon>Bacteria</taxon>
        <taxon>Pseudomonadati</taxon>
        <taxon>Pseudomonadota</taxon>
        <taxon>Alphaproteobacteria</taxon>
        <taxon>Rickettsiales</taxon>
        <taxon>Rickettsiaceae</taxon>
        <taxon>Rickettsieae</taxon>
        <taxon>Rickettsia</taxon>
        <taxon>spotted fever group</taxon>
    </lineage>
</organism>
<dbReference type="Proteomes" id="UP000035491">
    <property type="component" value="Unassembled WGS sequence"/>
</dbReference>
<keyword evidence="2" id="KW-1185">Reference proteome</keyword>
<evidence type="ECO:0000313" key="1">
    <source>
        <dbReference type="EMBL" id="KJW01580.1"/>
    </source>
</evidence>
<gene>
    <name evidence="1" type="ORF">RPATATE_0095</name>
</gene>
<accession>A0ABR5DS42</accession>
<dbReference type="PROSITE" id="PS51257">
    <property type="entry name" value="PROKAR_LIPOPROTEIN"/>
    <property type="match status" value="1"/>
</dbReference>
<proteinExistence type="predicted"/>
<name>A0ABR5DS42_RICPA</name>
<evidence type="ECO:0000313" key="2">
    <source>
        <dbReference type="Proteomes" id="UP000035491"/>
    </source>
</evidence>
<dbReference type="EMBL" id="LAOO01000001">
    <property type="protein sequence ID" value="KJW01580.1"/>
    <property type="molecule type" value="Genomic_DNA"/>
</dbReference>
<comment type="caution">
    <text evidence="1">The sequence shown here is derived from an EMBL/GenBank/DDBJ whole genome shotgun (WGS) entry which is preliminary data.</text>
</comment>
<reference evidence="1 2" key="1">
    <citation type="submission" date="2015-02" db="EMBL/GenBank/DDBJ databases">
        <title>Genome Sequencing of Rickettsiales.</title>
        <authorList>
            <person name="Daugherty S.C."/>
            <person name="Su Q."/>
            <person name="Abolude K."/>
            <person name="Beier-Sexton M."/>
            <person name="Carlyon J.A."/>
            <person name="Carter R."/>
            <person name="Day N.P."/>
            <person name="Dumler S.J."/>
            <person name="Dyachenko V."/>
            <person name="Godinez A."/>
            <person name="Kurtti T.J."/>
            <person name="Lichay M."/>
            <person name="Mullins K.E."/>
            <person name="Ott S."/>
            <person name="Pappas-Brown V."/>
            <person name="Paris D.H."/>
            <person name="Patel P."/>
            <person name="Richards A.L."/>
            <person name="Sadzewicz L."/>
            <person name="Sears K."/>
            <person name="Seidman D."/>
            <person name="Sengamalay N."/>
            <person name="Stenos J."/>
            <person name="Tallon L.J."/>
            <person name="Vincent G."/>
            <person name="Fraser C.M."/>
            <person name="Munderloh U."/>
            <person name="Dunning-Hotopp J.C."/>
        </authorList>
    </citation>
    <scope>NUCLEOTIDE SEQUENCE [LARGE SCALE GENOMIC DNA]</scope>
    <source>
        <strain evidence="1 2">Tate's Hell</strain>
    </source>
</reference>
<protein>
    <submittedName>
        <fullName evidence="1">ComEC/Rec2 family protein</fullName>
    </submittedName>
</protein>